<evidence type="ECO:0000313" key="2">
    <source>
        <dbReference type="EMBL" id="EPR35949.1"/>
    </source>
</evidence>
<dbReference type="RefSeq" id="WP_020877765.1">
    <property type="nucleotide sequence ID" value="NZ_ATHJ01000105.1"/>
</dbReference>
<protein>
    <submittedName>
        <fullName evidence="2">von Willebrand factor type A</fullName>
    </submittedName>
</protein>
<dbReference type="Pfam" id="PF00092">
    <property type="entry name" value="VWA"/>
    <property type="match status" value="1"/>
</dbReference>
<gene>
    <name evidence="2" type="ORF">dsmv_0654</name>
</gene>
<dbReference type="Proteomes" id="UP000014977">
    <property type="component" value="Unassembled WGS sequence"/>
</dbReference>
<dbReference type="Gene3D" id="3.40.50.410">
    <property type="entry name" value="von Willebrand factor, type A domain"/>
    <property type="match status" value="1"/>
</dbReference>
<keyword evidence="3" id="KW-1185">Reference proteome</keyword>
<dbReference type="eggNOG" id="COG4548">
    <property type="taxonomic scope" value="Bacteria"/>
</dbReference>
<accession>S7UPK3</accession>
<name>S7UPK3_DESML</name>
<dbReference type="PANTHER" id="PTHR41248">
    <property type="entry name" value="NORD PROTEIN"/>
    <property type="match status" value="1"/>
</dbReference>
<evidence type="ECO:0000313" key="3">
    <source>
        <dbReference type="Proteomes" id="UP000014977"/>
    </source>
</evidence>
<comment type="caution">
    <text evidence="2">The sequence shown here is derived from an EMBL/GenBank/DDBJ whole genome shotgun (WGS) entry which is preliminary data.</text>
</comment>
<feature type="domain" description="VWFA" evidence="1">
    <location>
        <begin position="736"/>
        <end position="923"/>
    </location>
</feature>
<dbReference type="InterPro" id="IPR036465">
    <property type="entry name" value="vWFA_dom_sf"/>
</dbReference>
<dbReference type="STRING" id="897.B2D07_15920"/>
<dbReference type="InterPro" id="IPR051928">
    <property type="entry name" value="NorD/CobT"/>
</dbReference>
<dbReference type="OrthoDB" id="9758211at2"/>
<organism evidence="2 3">
    <name type="scientific">Desulfococcus multivorans DSM 2059</name>
    <dbReference type="NCBI Taxonomy" id="1121405"/>
    <lineage>
        <taxon>Bacteria</taxon>
        <taxon>Pseudomonadati</taxon>
        <taxon>Thermodesulfobacteriota</taxon>
        <taxon>Desulfobacteria</taxon>
        <taxon>Desulfobacterales</taxon>
        <taxon>Desulfococcaceae</taxon>
        <taxon>Desulfococcus</taxon>
    </lineage>
</organism>
<dbReference type="PROSITE" id="PS50234">
    <property type="entry name" value="VWFA"/>
    <property type="match status" value="1"/>
</dbReference>
<dbReference type="AlphaFoldDB" id="S7UPK3"/>
<proteinExistence type="predicted"/>
<reference evidence="2 3" key="1">
    <citation type="journal article" date="2013" name="Genome Announc.">
        <title>Draft genome sequences for three mercury-methylating, sulfate-reducing bacteria.</title>
        <authorList>
            <person name="Brown S.D."/>
            <person name="Hurt R.A.Jr."/>
            <person name="Gilmour C.C."/>
            <person name="Elias D.A."/>
        </authorList>
    </citation>
    <scope>NUCLEOTIDE SEQUENCE [LARGE SCALE GENOMIC DNA]</scope>
    <source>
        <strain evidence="2 3">DSM 2059</strain>
    </source>
</reference>
<sequence length="925" mass="103005">MTSSDVPSTGGDDGTALLSERLAVVDPELSAKVAAILSPKRSRVSRDDLDLLEEETLWAMVRDIELGYLTAEGYARLLGEVSADRIAAYRGMIRYVGEKGVNLGRMLARYWVPVLRHGDDDLIDRFSRAVGVMRKKGEYTLKKPFDYLATLLEAGHPGAAAAFLGLLLEIFSRDLPYNECLHLARAVPETTAALPEAKRNAQISQLRRVARADVRLVRPFMTALSEKLCRLSEDGLRRFVTAGLEAFGRNADEGLRFLSLASRQGIDAYRELLVTVALPEIRGRLNRYLKARTGLRIALRPMSATAAGALEGASTPPLVLSDGRCIYLADEIGRFPSRDENREMYTCLVRLESAVYEFGTYDFDLERTLEGLHVSLPESDAAHRSDLEPDLEPDLERFFGIFPEPALARDLFTVFEQGRLRVILGRVYPGVVKRAFPFLVRAAGIAPPEERPRELLSWLYRRIGMGETLDIRDPGFRRSLEAVERCFEGRITPESDVNAVGALVFESYPLVRRLIAGDGHPSPLSPPFGRRFRSDLHFSAHIDHHRTAQRIQTLLKAKGVKVYRQDLLKRLVMQQGALSSQDLREMTLSPDAGKGLPPDPLNAGLPAEVLAAVLGETGTAAGPAEDVPYPVYWYREWDHQLGDYLHDHVRVLERPLGAAADDVYQEVLRSRRGLVRNIRRAFELLRPEGLVLLRRWTEGDDFDYRALIDFAVERKAGILPSDRLYIKRVKQQRDVAVLLLVDLSRSTANRVFESAATVLDLEKEAVVLFAEALTVVGDNFAVAGFSGTGRLGVDYYRIKDFDAPVDDAVRGRISAVTPQRSTRTGAAVRHATAQLAATAARVRLLIILGDGFPNDTGYKREYAIADTRKAIAEARAKGVHARAITVNILGDERLDDLYGSFHHNVISDVRELPAKLLRIYGTLTR</sequence>
<dbReference type="SUPFAM" id="SSF53300">
    <property type="entry name" value="vWA-like"/>
    <property type="match status" value="1"/>
</dbReference>
<dbReference type="PANTHER" id="PTHR41248:SF1">
    <property type="entry name" value="NORD PROTEIN"/>
    <property type="match status" value="1"/>
</dbReference>
<dbReference type="SMART" id="SM00327">
    <property type="entry name" value="VWA"/>
    <property type="match status" value="1"/>
</dbReference>
<evidence type="ECO:0000259" key="1">
    <source>
        <dbReference type="PROSITE" id="PS50234"/>
    </source>
</evidence>
<dbReference type="EMBL" id="ATHJ01000105">
    <property type="protein sequence ID" value="EPR35949.1"/>
    <property type="molecule type" value="Genomic_DNA"/>
</dbReference>
<dbReference type="InterPro" id="IPR002035">
    <property type="entry name" value="VWF_A"/>
</dbReference>